<accession>A0A7J7IZX5</accession>
<keyword evidence="3" id="KW-1185">Reference proteome</keyword>
<proteinExistence type="predicted"/>
<organism evidence="2 3">
    <name type="scientific">Bugula neritina</name>
    <name type="common">Brown bryozoan</name>
    <name type="synonym">Sertularia neritina</name>
    <dbReference type="NCBI Taxonomy" id="10212"/>
    <lineage>
        <taxon>Eukaryota</taxon>
        <taxon>Metazoa</taxon>
        <taxon>Spiralia</taxon>
        <taxon>Lophotrochozoa</taxon>
        <taxon>Bryozoa</taxon>
        <taxon>Gymnolaemata</taxon>
        <taxon>Cheilostomatida</taxon>
        <taxon>Flustrina</taxon>
        <taxon>Buguloidea</taxon>
        <taxon>Bugulidae</taxon>
        <taxon>Bugula</taxon>
    </lineage>
</organism>
<sequence>MIISHQESALPIRLGFVFCCKTGIMAFSSLSLFPIILDYSLLLFDLLSAIILHKRNIMYISVYNYLEVYCF</sequence>
<comment type="caution">
    <text evidence="2">The sequence shown here is derived from an EMBL/GenBank/DDBJ whole genome shotgun (WGS) entry which is preliminary data.</text>
</comment>
<keyword evidence="1" id="KW-1133">Transmembrane helix</keyword>
<dbReference type="AlphaFoldDB" id="A0A7J7IZX5"/>
<evidence type="ECO:0000313" key="2">
    <source>
        <dbReference type="EMBL" id="KAF6018944.1"/>
    </source>
</evidence>
<gene>
    <name evidence="2" type="ORF">EB796_022765</name>
</gene>
<keyword evidence="1" id="KW-0472">Membrane</keyword>
<name>A0A7J7IZX5_BUGNE</name>
<dbReference type="EMBL" id="VXIV02003268">
    <property type="protein sequence ID" value="KAF6018944.1"/>
    <property type="molecule type" value="Genomic_DNA"/>
</dbReference>
<protein>
    <submittedName>
        <fullName evidence="2">Uncharacterized protein</fullName>
    </submittedName>
</protein>
<dbReference type="Proteomes" id="UP000593567">
    <property type="component" value="Unassembled WGS sequence"/>
</dbReference>
<reference evidence="2" key="1">
    <citation type="submission" date="2020-06" db="EMBL/GenBank/DDBJ databases">
        <title>Draft genome of Bugula neritina, a colonial animal packing powerful symbionts and potential medicines.</title>
        <authorList>
            <person name="Rayko M."/>
        </authorList>
    </citation>
    <scope>NUCLEOTIDE SEQUENCE [LARGE SCALE GENOMIC DNA]</scope>
    <source>
        <strain evidence="2">Kwan_BN1</strain>
    </source>
</reference>
<feature type="transmembrane region" description="Helical" evidence="1">
    <location>
        <begin position="32"/>
        <end position="52"/>
    </location>
</feature>
<keyword evidence="1" id="KW-0812">Transmembrane</keyword>
<evidence type="ECO:0000313" key="3">
    <source>
        <dbReference type="Proteomes" id="UP000593567"/>
    </source>
</evidence>
<evidence type="ECO:0000256" key="1">
    <source>
        <dbReference type="SAM" id="Phobius"/>
    </source>
</evidence>